<dbReference type="PANTHER" id="PTHR37424">
    <property type="entry name" value="BACTERIOFERRITIN-ASSOCIATED FERREDOXIN"/>
    <property type="match status" value="1"/>
</dbReference>
<evidence type="ECO:0000256" key="2">
    <source>
        <dbReference type="ARBA" id="ARBA00022723"/>
    </source>
</evidence>
<sequence length="56" mass="5937">MVVCVCNAIREKDVRAAARAGAESPCQAYATLGRRPQCGQCVPFAREIISAERAAA</sequence>
<evidence type="ECO:0000256" key="1">
    <source>
        <dbReference type="ARBA" id="ARBA00022714"/>
    </source>
</evidence>
<keyword evidence="2" id="KW-0479">Metal-binding</keyword>
<keyword evidence="7" id="KW-1185">Reference proteome</keyword>
<dbReference type="RefSeq" id="WP_216322846.1">
    <property type="nucleotide sequence ID" value="NZ_JAHKRT010000003.1"/>
</dbReference>
<name>A0ABS6BHM5_9SPHN</name>
<evidence type="ECO:0000256" key="4">
    <source>
        <dbReference type="ARBA" id="ARBA00023014"/>
    </source>
</evidence>
<feature type="domain" description="BFD-like [2Fe-2S]-binding" evidence="5">
    <location>
        <begin position="2"/>
        <end position="50"/>
    </location>
</feature>
<dbReference type="PANTHER" id="PTHR37424:SF1">
    <property type="entry name" value="BACTERIOFERRITIN-ASSOCIATED FERREDOXIN"/>
    <property type="match status" value="1"/>
</dbReference>
<accession>A0ABS6BHM5</accession>
<gene>
    <name evidence="6" type="ORF">KOF26_08000</name>
</gene>
<evidence type="ECO:0000256" key="3">
    <source>
        <dbReference type="ARBA" id="ARBA00023004"/>
    </source>
</evidence>
<protein>
    <submittedName>
        <fullName evidence="6">(2Fe-2S)-binding protein</fullName>
    </submittedName>
</protein>
<dbReference type="InterPro" id="IPR007419">
    <property type="entry name" value="BFD-like_2Fe2S-bd_dom"/>
</dbReference>
<dbReference type="Proteomes" id="UP000776276">
    <property type="component" value="Unassembled WGS sequence"/>
</dbReference>
<dbReference type="InterPro" id="IPR052371">
    <property type="entry name" value="BFD-associated_ferredoxin"/>
</dbReference>
<keyword evidence="4" id="KW-0411">Iron-sulfur</keyword>
<comment type="caution">
    <text evidence="6">The sequence shown here is derived from an EMBL/GenBank/DDBJ whole genome shotgun (WGS) entry which is preliminary data.</text>
</comment>
<dbReference type="EMBL" id="JAHKRT010000003">
    <property type="protein sequence ID" value="MBU3077807.1"/>
    <property type="molecule type" value="Genomic_DNA"/>
</dbReference>
<organism evidence="6 7">
    <name type="scientific">Sphingomonas quercus</name>
    <dbReference type="NCBI Taxonomy" id="2842451"/>
    <lineage>
        <taxon>Bacteria</taxon>
        <taxon>Pseudomonadati</taxon>
        <taxon>Pseudomonadota</taxon>
        <taxon>Alphaproteobacteria</taxon>
        <taxon>Sphingomonadales</taxon>
        <taxon>Sphingomonadaceae</taxon>
        <taxon>Sphingomonas</taxon>
    </lineage>
</organism>
<reference evidence="6 7" key="1">
    <citation type="submission" date="2021-06" db="EMBL/GenBank/DDBJ databases">
        <title>Sphingomonas sp. XMGL2, whole genome shotgun sequencing project.</title>
        <authorList>
            <person name="Zhao G."/>
            <person name="Shen L."/>
        </authorList>
    </citation>
    <scope>NUCLEOTIDE SEQUENCE [LARGE SCALE GENOMIC DNA]</scope>
    <source>
        <strain evidence="6 7">XMGL2</strain>
    </source>
</reference>
<evidence type="ECO:0000313" key="6">
    <source>
        <dbReference type="EMBL" id="MBU3077807.1"/>
    </source>
</evidence>
<keyword evidence="1" id="KW-0001">2Fe-2S</keyword>
<evidence type="ECO:0000259" key="5">
    <source>
        <dbReference type="Pfam" id="PF04324"/>
    </source>
</evidence>
<dbReference type="Pfam" id="PF04324">
    <property type="entry name" value="Fer2_BFD"/>
    <property type="match status" value="1"/>
</dbReference>
<evidence type="ECO:0000313" key="7">
    <source>
        <dbReference type="Proteomes" id="UP000776276"/>
    </source>
</evidence>
<proteinExistence type="predicted"/>
<keyword evidence="3" id="KW-0408">Iron</keyword>